<dbReference type="SUPFAM" id="SSF52833">
    <property type="entry name" value="Thioredoxin-like"/>
    <property type="match status" value="1"/>
</dbReference>
<dbReference type="AlphaFoldDB" id="A0AAE0L691"/>
<evidence type="ECO:0000259" key="2">
    <source>
        <dbReference type="PROSITE" id="PS50405"/>
    </source>
</evidence>
<dbReference type="InterPro" id="IPR010987">
    <property type="entry name" value="Glutathione-S-Trfase_C-like"/>
</dbReference>
<dbReference type="GO" id="GO:0004364">
    <property type="term" value="F:glutathione transferase activity"/>
    <property type="evidence" value="ECO:0007669"/>
    <property type="project" value="TreeGrafter"/>
</dbReference>
<evidence type="ECO:0000313" key="3">
    <source>
        <dbReference type="EMBL" id="KAK3273245.1"/>
    </source>
</evidence>
<organism evidence="3 4">
    <name type="scientific">Cymbomonas tetramitiformis</name>
    <dbReference type="NCBI Taxonomy" id="36881"/>
    <lineage>
        <taxon>Eukaryota</taxon>
        <taxon>Viridiplantae</taxon>
        <taxon>Chlorophyta</taxon>
        <taxon>Pyramimonadophyceae</taxon>
        <taxon>Pyramimonadales</taxon>
        <taxon>Pyramimonadaceae</taxon>
        <taxon>Cymbomonas</taxon>
    </lineage>
</organism>
<evidence type="ECO:0000259" key="1">
    <source>
        <dbReference type="PROSITE" id="PS50404"/>
    </source>
</evidence>
<dbReference type="Pfam" id="PF14497">
    <property type="entry name" value="GST_C_3"/>
    <property type="match status" value="1"/>
</dbReference>
<name>A0AAE0L691_9CHLO</name>
<dbReference type="GO" id="GO:0006749">
    <property type="term" value="P:glutathione metabolic process"/>
    <property type="evidence" value="ECO:0007669"/>
    <property type="project" value="TreeGrafter"/>
</dbReference>
<dbReference type="EMBL" id="LGRX02008582">
    <property type="protein sequence ID" value="KAK3273245.1"/>
    <property type="molecule type" value="Genomic_DNA"/>
</dbReference>
<dbReference type="CDD" id="cd03039">
    <property type="entry name" value="GST_N_Sigma_like"/>
    <property type="match status" value="1"/>
</dbReference>
<dbReference type="PROSITE" id="PS50405">
    <property type="entry name" value="GST_CTER"/>
    <property type="match status" value="1"/>
</dbReference>
<dbReference type="PANTHER" id="PTHR11571">
    <property type="entry name" value="GLUTATHIONE S-TRANSFERASE"/>
    <property type="match status" value="1"/>
</dbReference>
<sequence>MTTLRYWDCQGRGEPLRMMLEDWEVPYTNEVIPLEQEAEWEERRNYSSFAGPFGQLPVLEFVEPEELRTVVQTPAIAQYIALKADPAWLSKPPSVAELTKTLAYGNMAYEDLMVPLLKCIFNTSMAVKTIGNGVPRVLERVEEILSVVQEDVTGAFAAGTLSEEDSVYLLGPLPAYPDYLLFHAISVLKDIGVASPIFKMFPNVEAHFTSMQQRPNLASYLTSGRRPQRITSCKTEAKNKRVIVDALQAVGFFDAAGN</sequence>
<dbReference type="Proteomes" id="UP001190700">
    <property type="component" value="Unassembled WGS sequence"/>
</dbReference>
<reference evidence="3 4" key="1">
    <citation type="journal article" date="2015" name="Genome Biol. Evol.">
        <title>Comparative Genomics of a Bacterivorous Green Alga Reveals Evolutionary Causalities and Consequences of Phago-Mixotrophic Mode of Nutrition.</title>
        <authorList>
            <person name="Burns J.A."/>
            <person name="Paasch A."/>
            <person name="Narechania A."/>
            <person name="Kim E."/>
        </authorList>
    </citation>
    <scope>NUCLEOTIDE SEQUENCE [LARGE SCALE GENOMIC DNA]</scope>
    <source>
        <strain evidence="3 4">PLY_AMNH</strain>
    </source>
</reference>
<dbReference type="InterPro" id="IPR036282">
    <property type="entry name" value="Glutathione-S-Trfase_C_sf"/>
</dbReference>
<comment type="caution">
    <text evidence="3">The sequence shown here is derived from an EMBL/GenBank/DDBJ whole genome shotgun (WGS) entry which is preliminary data.</text>
</comment>
<evidence type="ECO:0008006" key="5">
    <source>
        <dbReference type="Google" id="ProtNLM"/>
    </source>
</evidence>
<dbReference type="SUPFAM" id="SSF47616">
    <property type="entry name" value="GST C-terminal domain-like"/>
    <property type="match status" value="1"/>
</dbReference>
<dbReference type="InterPro" id="IPR004045">
    <property type="entry name" value="Glutathione_S-Trfase_N"/>
</dbReference>
<dbReference type="PROSITE" id="PS50404">
    <property type="entry name" value="GST_NTER"/>
    <property type="match status" value="1"/>
</dbReference>
<feature type="domain" description="GST C-terminal" evidence="2">
    <location>
        <begin position="69"/>
        <end position="231"/>
    </location>
</feature>
<keyword evidence="4" id="KW-1185">Reference proteome</keyword>
<dbReference type="InterPro" id="IPR050213">
    <property type="entry name" value="GST_superfamily"/>
</dbReference>
<dbReference type="Gene3D" id="1.20.1050.130">
    <property type="match status" value="1"/>
</dbReference>
<accession>A0AAE0L691</accession>
<feature type="domain" description="GST N-terminal" evidence="1">
    <location>
        <begin position="1"/>
        <end position="88"/>
    </location>
</feature>
<evidence type="ECO:0000313" key="4">
    <source>
        <dbReference type="Proteomes" id="UP001190700"/>
    </source>
</evidence>
<dbReference type="InterPro" id="IPR004046">
    <property type="entry name" value="GST_C"/>
</dbReference>
<gene>
    <name evidence="3" type="ORF">CYMTET_18505</name>
</gene>
<protein>
    <recommendedName>
        <fullName evidence="5">Glutathione transferase</fullName>
    </recommendedName>
</protein>
<proteinExistence type="predicted"/>
<dbReference type="InterPro" id="IPR036249">
    <property type="entry name" value="Thioredoxin-like_sf"/>
</dbReference>